<evidence type="ECO:0000256" key="4">
    <source>
        <dbReference type="ARBA" id="ARBA00022692"/>
    </source>
</evidence>
<dbReference type="GO" id="GO:0005886">
    <property type="term" value="C:plasma membrane"/>
    <property type="evidence" value="ECO:0007669"/>
    <property type="project" value="UniProtKB-SubCell"/>
</dbReference>
<keyword evidence="6 7" id="KW-0472">Membrane</keyword>
<comment type="caution">
    <text evidence="9">The sequence shown here is derived from an EMBL/GenBank/DDBJ whole genome shotgun (WGS) entry which is preliminary data.</text>
</comment>
<evidence type="ECO:0000256" key="5">
    <source>
        <dbReference type="ARBA" id="ARBA00022989"/>
    </source>
</evidence>
<feature type="region of interest" description="Disordered" evidence="8">
    <location>
        <begin position="153"/>
        <end position="357"/>
    </location>
</feature>
<evidence type="ECO:0000256" key="8">
    <source>
        <dbReference type="SAM" id="MobiDB-lite"/>
    </source>
</evidence>
<feature type="transmembrane region" description="Helical" evidence="7">
    <location>
        <begin position="39"/>
        <end position="60"/>
    </location>
</feature>
<keyword evidence="4 7" id="KW-0812">Transmembrane</keyword>
<keyword evidence="10" id="KW-1185">Reference proteome</keyword>
<keyword evidence="3" id="KW-1003">Cell membrane</keyword>
<evidence type="ECO:0000256" key="1">
    <source>
        <dbReference type="ARBA" id="ARBA00004651"/>
    </source>
</evidence>
<dbReference type="InterPro" id="IPR018629">
    <property type="entry name" value="XK-rel"/>
</dbReference>
<accession>A0AAN8L3W7</accession>
<protein>
    <recommendedName>
        <fullName evidence="7">XK-related protein</fullName>
    </recommendedName>
</protein>
<gene>
    <name evidence="9" type="ORF">J4Q44_G00317430</name>
</gene>
<evidence type="ECO:0000313" key="9">
    <source>
        <dbReference type="EMBL" id="KAK6297160.1"/>
    </source>
</evidence>
<organism evidence="9 10">
    <name type="scientific">Coregonus suidteri</name>
    <dbReference type="NCBI Taxonomy" id="861788"/>
    <lineage>
        <taxon>Eukaryota</taxon>
        <taxon>Metazoa</taxon>
        <taxon>Chordata</taxon>
        <taxon>Craniata</taxon>
        <taxon>Vertebrata</taxon>
        <taxon>Euteleostomi</taxon>
        <taxon>Actinopterygii</taxon>
        <taxon>Neopterygii</taxon>
        <taxon>Teleostei</taxon>
        <taxon>Protacanthopterygii</taxon>
        <taxon>Salmoniformes</taxon>
        <taxon>Salmonidae</taxon>
        <taxon>Coregoninae</taxon>
        <taxon>Coregonus</taxon>
    </lineage>
</organism>
<feature type="compositionally biased region" description="Pro residues" evidence="8">
    <location>
        <begin position="283"/>
        <end position="299"/>
    </location>
</feature>
<feature type="compositionally biased region" description="Acidic residues" evidence="8">
    <location>
        <begin position="223"/>
        <end position="234"/>
    </location>
</feature>
<keyword evidence="5 7" id="KW-1133">Transmembrane helix</keyword>
<comment type="similarity">
    <text evidence="2 7">Belongs to the XK family.</text>
</comment>
<proteinExistence type="inferred from homology"/>
<evidence type="ECO:0000313" key="10">
    <source>
        <dbReference type="Proteomes" id="UP001356427"/>
    </source>
</evidence>
<reference evidence="9 10" key="1">
    <citation type="submission" date="2021-04" db="EMBL/GenBank/DDBJ databases">
        <authorList>
            <person name="De Guttry C."/>
            <person name="Zahm M."/>
            <person name="Klopp C."/>
            <person name="Cabau C."/>
            <person name="Louis A."/>
            <person name="Berthelot C."/>
            <person name="Parey E."/>
            <person name="Roest Crollius H."/>
            <person name="Montfort J."/>
            <person name="Robinson-Rechavi M."/>
            <person name="Bucao C."/>
            <person name="Bouchez O."/>
            <person name="Gislard M."/>
            <person name="Lluch J."/>
            <person name="Milhes M."/>
            <person name="Lampietro C."/>
            <person name="Lopez Roques C."/>
            <person name="Donnadieu C."/>
            <person name="Braasch I."/>
            <person name="Desvignes T."/>
            <person name="Postlethwait J."/>
            <person name="Bobe J."/>
            <person name="Wedekind C."/>
            <person name="Guiguen Y."/>
        </authorList>
    </citation>
    <scope>NUCLEOTIDE SEQUENCE [LARGE SCALE GENOMIC DNA]</scope>
    <source>
        <strain evidence="9">Cs_M1</strain>
        <tissue evidence="9">Blood</tissue>
    </source>
</reference>
<dbReference type="EMBL" id="JAGTTL010000031">
    <property type="protein sequence ID" value="KAK6297160.1"/>
    <property type="molecule type" value="Genomic_DNA"/>
</dbReference>
<evidence type="ECO:0000256" key="2">
    <source>
        <dbReference type="ARBA" id="ARBA00008789"/>
    </source>
</evidence>
<comment type="subcellular location">
    <subcellularLocation>
        <location evidence="1">Cell membrane</location>
        <topology evidence="1">Multi-pass membrane protein</topology>
    </subcellularLocation>
    <subcellularLocation>
        <location evidence="7">Membrane</location>
        <topology evidence="7">Multi-pass membrane protein</topology>
    </subcellularLocation>
</comment>
<feature type="transmembrane region" description="Helical" evidence="7">
    <location>
        <begin position="7"/>
        <end position="27"/>
    </location>
</feature>
<feature type="compositionally biased region" description="Low complexity" evidence="8">
    <location>
        <begin position="89"/>
        <end position="99"/>
    </location>
</feature>
<dbReference type="Proteomes" id="UP001356427">
    <property type="component" value="Unassembled WGS sequence"/>
</dbReference>
<dbReference type="InterPro" id="IPR050895">
    <property type="entry name" value="XK-related_scramblase"/>
</dbReference>
<dbReference type="Pfam" id="PF09815">
    <property type="entry name" value="XK-related"/>
    <property type="match status" value="1"/>
</dbReference>
<feature type="compositionally biased region" description="Polar residues" evidence="8">
    <location>
        <begin position="183"/>
        <end position="194"/>
    </location>
</feature>
<comment type="caution">
    <text evidence="7">Lacks conserved residue(s) required for the propagation of feature annotation.</text>
</comment>
<dbReference type="PANTHER" id="PTHR16024:SF15">
    <property type="entry name" value="XK-RELATED PROTEIN 5"/>
    <property type="match status" value="1"/>
</dbReference>
<evidence type="ECO:0000256" key="6">
    <source>
        <dbReference type="ARBA" id="ARBA00023136"/>
    </source>
</evidence>
<name>A0AAN8L3W7_9TELE</name>
<dbReference type="PANTHER" id="PTHR16024">
    <property type="entry name" value="XK-RELATED PROTEIN"/>
    <property type="match status" value="1"/>
</dbReference>
<evidence type="ECO:0000256" key="7">
    <source>
        <dbReference type="RuleBase" id="RU910716"/>
    </source>
</evidence>
<evidence type="ECO:0000256" key="3">
    <source>
        <dbReference type="ARBA" id="ARBA00022475"/>
    </source>
</evidence>
<feature type="region of interest" description="Disordered" evidence="8">
    <location>
        <begin position="75"/>
        <end position="120"/>
    </location>
</feature>
<sequence>MFRFSSFSISYFYVAMLLENTTLLVAASDFLSEKSWDSMTLPIAVLSSFLLGATSLVLYYRFLHPKSTEIAQGHGLSHRNHHHGLTCLEGPEQGESSYSPGGGGGDKSPPRAQPPPCTITAASPSLAWPAPSWSILGVAVPGWVIVPLPPPPLAPDSLGTKNERRRKDQNPGGMAPAAWWPSWTRTSNCCNSEATGDEAGPGTPLGLKEGFQSASDEPTSAETPDEEESEDSLEDMQSPLGVPGVGLLKASSPEGKSVFGTAPSPTSAPVPPVQLHTVLQRRPPVPQQHQQPPPGPGQPPHGHGRPQLHPQRPRPAQGRQGTADGSDGTSLPPPQPKLDYGTQGLTAQHPSSEWARRQLILSHEDEDDDFRNKGGKKRWGGKRLIMLPLH</sequence>
<dbReference type="AlphaFoldDB" id="A0AAN8L3W7"/>